<dbReference type="Proteomes" id="UP000184267">
    <property type="component" value="Unassembled WGS sequence"/>
</dbReference>
<dbReference type="STRING" id="154538.A0A1M2VYA8"/>
<name>A0A1M2VYA8_TRAPU</name>
<evidence type="ECO:0000256" key="3">
    <source>
        <dbReference type="ARBA" id="ARBA00022989"/>
    </source>
</evidence>
<dbReference type="GO" id="GO:0005886">
    <property type="term" value="C:plasma membrane"/>
    <property type="evidence" value="ECO:0007669"/>
    <property type="project" value="TreeGrafter"/>
</dbReference>
<feature type="region of interest" description="Disordered" evidence="6">
    <location>
        <begin position="72"/>
        <end position="111"/>
    </location>
</feature>
<keyword evidence="8" id="KW-1185">Reference proteome</keyword>
<proteinExistence type="inferred from homology"/>
<keyword evidence="4 5" id="KW-0472">Membrane</keyword>
<gene>
    <name evidence="7" type="ORF">TRAPUB_10816</name>
</gene>
<evidence type="ECO:0000313" key="7">
    <source>
        <dbReference type="EMBL" id="OJT12575.1"/>
    </source>
</evidence>
<dbReference type="GO" id="GO:0005375">
    <property type="term" value="F:copper ion transmembrane transporter activity"/>
    <property type="evidence" value="ECO:0007669"/>
    <property type="project" value="UniProtKB-UniRule"/>
</dbReference>
<evidence type="ECO:0000256" key="6">
    <source>
        <dbReference type="SAM" id="MobiDB-lite"/>
    </source>
</evidence>
<dbReference type="OMA" id="EAYFIAW"/>
<dbReference type="Pfam" id="PF04145">
    <property type="entry name" value="Ctr"/>
    <property type="match status" value="1"/>
</dbReference>
<comment type="caution">
    <text evidence="7">The sequence shown here is derived from an EMBL/GenBank/DDBJ whole genome shotgun (WGS) entry which is preliminary data.</text>
</comment>
<keyword evidence="5" id="KW-0813">Transport</keyword>
<keyword evidence="5" id="KW-0406">Ion transport</keyword>
<evidence type="ECO:0000256" key="2">
    <source>
        <dbReference type="ARBA" id="ARBA00022692"/>
    </source>
</evidence>
<accession>A0A1M2VYA8</accession>
<evidence type="ECO:0000256" key="1">
    <source>
        <dbReference type="ARBA" id="ARBA00004141"/>
    </source>
</evidence>
<comment type="subcellular location">
    <subcellularLocation>
        <location evidence="1 5">Membrane</location>
        <topology evidence="1 5">Multi-pass membrane protein</topology>
    </subcellularLocation>
</comment>
<reference evidence="7 8" key="1">
    <citation type="submission" date="2016-10" db="EMBL/GenBank/DDBJ databases">
        <title>Genome sequence of the basidiomycete white-rot fungus Trametes pubescens.</title>
        <authorList>
            <person name="Makela M.R."/>
            <person name="Granchi Z."/>
            <person name="Peng M."/>
            <person name="De Vries R.P."/>
            <person name="Grigoriev I."/>
            <person name="Riley R."/>
            <person name="Hilden K."/>
        </authorList>
    </citation>
    <scope>NUCLEOTIDE SEQUENCE [LARGE SCALE GENOMIC DNA]</scope>
    <source>
        <strain evidence="7 8">FBCC735</strain>
    </source>
</reference>
<feature type="transmembrane region" description="Helical" evidence="5">
    <location>
        <begin position="137"/>
        <end position="159"/>
    </location>
</feature>
<sequence>MTSMTDMMVPWLHFTGGDNLLFATWHPSSKGAIAGACVGLALLALFERWVNAMRGAAEAYWGRRALALMSDNKPEPSCHSPSASAEAKGSGSVEELKISELPSQDSTTRQRRARRTLPPFILSHDVPRGALYAFQALLTYALMLAVMTFQAAFIISIIVGSGIGEVLFGRVGGAKSHLLH</sequence>
<keyword evidence="5" id="KW-0187">Copper transport</keyword>
<protein>
    <recommendedName>
        <fullName evidence="5">Copper transport protein</fullName>
    </recommendedName>
</protein>
<keyword evidence="2 5" id="KW-0812">Transmembrane</keyword>
<comment type="similarity">
    <text evidence="5">Belongs to the copper transporter (Ctr) (TC 1.A.56) family. SLC31A subfamily.</text>
</comment>
<keyword evidence="3 5" id="KW-1133">Transmembrane helix</keyword>
<dbReference type="EMBL" id="MNAD01000475">
    <property type="protein sequence ID" value="OJT12575.1"/>
    <property type="molecule type" value="Genomic_DNA"/>
</dbReference>
<evidence type="ECO:0000313" key="8">
    <source>
        <dbReference type="Proteomes" id="UP000184267"/>
    </source>
</evidence>
<dbReference type="InterPro" id="IPR007274">
    <property type="entry name" value="Cop_transporter"/>
</dbReference>
<dbReference type="AlphaFoldDB" id="A0A1M2VYA8"/>
<evidence type="ECO:0000256" key="4">
    <source>
        <dbReference type="ARBA" id="ARBA00023136"/>
    </source>
</evidence>
<feature type="transmembrane region" description="Helical" evidence="5">
    <location>
        <begin position="20"/>
        <end position="46"/>
    </location>
</feature>
<keyword evidence="5" id="KW-0186">Copper</keyword>
<organism evidence="7 8">
    <name type="scientific">Trametes pubescens</name>
    <name type="common">White-rot fungus</name>
    <dbReference type="NCBI Taxonomy" id="154538"/>
    <lineage>
        <taxon>Eukaryota</taxon>
        <taxon>Fungi</taxon>
        <taxon>Dikarya</taxon>
        <taxon>Basidiomycota</taxon>
        <taxon>Agaricomycotina</taxon>
        <taxon>Agaricomycetes</taxon>
        <taxon>Polyporales</taxon>
        <taxon>Polyporaceae</taxon>
        <taxon>Trametes</taxon>
    </lineage>
</organism>
<dbReference type="PANTHER" id="PTHR12483:SF27">
    <property type="entry name" value="COPPER TRANSPORT PROTEIN CTR1"/>
    <property type="match status" value="1"/>
</dbReference>
<dbReference type="OrthoDB" id="73901at2759"/>
<dbReference type="PANTHER" id="PTHR12483">
    <property type="entry name" value="SOLUTE CARRIER FAMILY 31 COPPER TRANSPORTERS"/>
    <property type="match status" value="1"/>
</dbReference>
<evidence type="ECO:0000256" key="5">
    <source>
        <dbReference type="RuleBase" id="RU367022"/>
    </source>
</evidence>